<evidence type="ECO:0000313" key="4">
    <source>
        <dbReference type="Proteomes" id="UP001151760"/>
    </source>
</evidence>
<proteinExistence type="predicted"/>
<dbReference type="PANTHER" id="PTHR48475">
    <property type="entry name" value="RIBONUCLEASE H"/>
    <property type="match status" value="1"/>
</dbReference>
<dbReference type="InterPro" id="IPR043502">
    <property type="entry name" value="DNA/RNA_pol_sf"/>
</dbReference>
<keyword evidence="3" id="KW-0695">RNA-directed DNA polymerase</keyword>
<reference evidence="3" key="1">
    <citation type="journal article" date="2022" name="Int. J. Mol. Sci.">
        <title>Draft Genome of Tanacetum Coccineum: Genomic Comparison of Closely Related Tanacetum-Family Plants.</title>
        <authorList>
            <person name="Yamashiro T."/>
            <person name="Shiraishi A."/>
            <person name="Nakayama K."/>
            <person name="Satake H."/>
        </authorList>
    </citation>
    <scope>NUCLEOTIDE SEQUENCE</scope>
</reference>
<keyword evidence="3" id="KW-0808">Transferase</keyword>
<gene>
    <name evidence="3" type="ORF">Tco_0894428</name>
</gene>
<dbReference type="InterPro" id="IPR041577">
    <property type="entry name" value="RT_RNaseH_2"/>
</dbReference>
<accession>A0ABQ5CBQ9</accession>
<dbReference type="EMBL" id="BQNB010014140">
    <property type="protein sequence ID" value="GJT24491.1"/>
    <property type="molecule type" value="Genomic_DNA"/>
</dbReference>
<dbReference type="Pfam" id="PF17919">
    <property type="entry name" value="RT_RNaseH_2"/>
    <property type="match status" value="1"/>
</dbReference>
<reference evidence="3" key="2">
    <citation type="submission" date="2022-01" db="EMBL/GenBank/DDBJ databases">
        <authorList>
            <person name="Yamashiro T."/>
            <person name="Shiraishi A."/>
            <person name="Satake H."/>
            <person name="Nakayama K."/>
        </authorList>
    </citation>
    <scope>NUCLEOTIDE SEQUENCE</scope>
</reference>
<keyword evidence="3" id="KW-0548">Nucleotidyltransferase</keyword>
<name>A0ABQ5CBQ9_9ASTR</name>
<evidence type="ECO:0000259" key="2">
    <source>
        <dbReference type="Pfam" id="PF17919"/>
    </source>
</evidence>
<evidence type="ECO:0000313" key="3">
    <source>
        <dbReference type="EMBL" id="GJT24491.1"/>
    </source>
</evidence>
<sequence length="276" mass="30787">MVPATAPVIGFSEEIIWPMGQILLPVKIGDAEHFTSAWMNFVILRSPLLQWIIRSTGVRIYSSCPVNSHGMLKFRSWRELSLSGAAGLFPTRMPMVSGTGCTAFDISQASRGKNQSGNSSRSSDLPESVDNSIPKAKLARTWKCMLDTSRGVVLSLASPNMSKRCTKAEWKASKPKQIPLQISRKVTAILQNFKEVHKEKYFQWTAEAEAAFKEMKKLIAELPTLTAPMEKEELIVYLAAAQEAVSTVLMMEREAKQMPVYFVSRTLQVLQEKETG</sequence>
<keyword evidence="4" id="KW-1185">Reference proteome</keyword>
<protein>
    <submittedName>
        <fullName evidence="3">Reverse transcriptase domain-containing protein</fullName>
    </submittedName>
</protein>
<feature type="region of interest" description="Disordered" evidence="1">
    <location>
        <begin position="108"/>
        <end position="131"/>
    </location>
</feature>
<dbReference type="SUPFAM" id="SSF56672">
    <property type="entry name" value="DNA/RNA polymerases"/>
    <property type="match status" value="1"/>
</dbReference>
<dbReference type="Proteomes" id="UP001151760">
    <property type="component" value="Unassembled WGS sequence"/>
</dbReference>
<organism evidence="3 4">
    <name type="scientific">Tanacetum coccineum</name>
    <dbReference type="NCBI Taxonomy" id="301880"/>
    <lineage>
        <taxon>Eukaryota</taxon>
        <taxon>Viridiplantae</taxon>
        <taxon>Streptophyta</taxon>
        <taxon>Embryophyta</taxon>
        <taxon>Tracheophyta</taxon>
        <taxon>Spermatophyta</taxon>
        <taxon>Magnoliopsida</taxon>
        <taxon>eudicotyledons</taxon>
        <taxon>Gunneridae</taxon>
        <taxon>Pentapetalae</taxon>
        <taxon>asterids</taxon>
        <taxon>campanulids</taxon>
        <taxon>Asterales</taxon>
        <taxon>Asteraceae</taxon>
        <taxon>Asteroideae</taxon>
        <taxon>Anthemideae</taxon>
        <taxon>Anthemidinae</taxon>
        <taxon>Tanacetum</taxon>
    </lineage>
</organism>
<feature type="domain" description="Reverse transcriptase/retrotransposon-derived protein RNase H-like" evidence="2">
    <location>
        <begin position="204"/>
        <end position="269"/>
    </location>
</feature>
<comment type="caution">
    <text evidence="3">The sequence shown here is derived from an EMBL/GenBank/DDBJ whole genome shotgun (WGS) entry which is preliminary data.</text>
</comment>
<dbReference type="GO" id="GO:0003964">
    <property type="term" value="F:RNA-directed DNA polymerase activity"/>
    <property type="evidence" value="ECO:0007669"/>
    <property type="project" value="UniProtKB-KW"/>
</dbReference>
<dbReference type="PANTHER" id="PTHR48475:SF2">
    <property type="entry name" value="RIBONUCLEASE H"/>
    <property type="match status" value="1"/>
</dbReference>
<evidence type="ECO:0000256" key="1">
    <source>
        <dbReference type="SAM" id="MobiDB-lite"/>
    </source>
</evidence>